<evidence type="ECO:0000256" key="8">
    <source>
        <dbReference type="ARBA" id="ARBA00022723"/>
    </source>
</evidence>
<name>J3LQX6_ORYBR</name>
<evidence type="ECO:0000256" key="1">
    <source>
        <dbReference type="ARBA" id="ARBA00001798"/>
    </source>
</evidence>
<evidence type="ECO:0000259" key="16">
    <source>
        <dbReference type="PROSITE" id="PS51873"/>
    </source>
</evidence>
<evidence type="ECO:0000256" key="13">
    <source>
        <dbReference type="PROSITE-ProRule" id="PRU00175"/>
    </source>
</evidence>
<evidence type="ECO:0000256" key="5">
    <source>
        <dbReference type="ARBA" id="ARBA00005884"/>
    </source>
</evidence>
<evidence type="ECO:0000256" key="6">
    <source>
        <dbReference type="ARBA" id="ARBA00012251"/>
    </source>
</evidence>
<feature type="domain" description="RING-type" evidence="15">
    <location>
        <begin position="141"/>
        <end position="184"/>
    </location>
</feature>
<evidence type="ECO:0000256" key="2">
    <source>
        <dbReference type="ARBA" id="ARBA00001947"/>
    </source>
</evidence>
<evidence type="ECO:0000256" key="3">
    <source>
        <dbReference type="ARBA" id="ARBA00003976"/>
    </source>
</evidence>
<dbReference type="AlphaFoldDB" id="J3LQX6"/>
<dbReference type="InterPro" id="IPR001841">
    <property type="entry name" value="Znf_RING"/>
</dbReference>
<evidence type="ECO:0000256" key="11">
    <source>
        <dbReference type="ARBA" id="ARBA00022786"/>
    </source>
</evidence>
<dbReference type="SUPFAM" id="SSF57850">
    <property type="entry name" value="RING/U-box"/>
    <property type="match status" value="3"/>
</dbReference>
<feature type="region of interest" description="Disordered" evidence="14">
    <location>
        <begin position="527"/>
        <end position="547"/>
    </location>
</feature>
<sequence>MSSSDDVEECFYGYDDDDEEGAGEDEEDWGGEGLLVEEEAASPERPVDCWAITKESLPAAQQQDLSMVMNLLYIKQHQARSLLIHHRWKVDSVLDHLGNKGRDSLLGEAGVVLQQEANSGTAPAAMASPQHPRGSSSVTTCYVCFEEASPDAVSTMDCGHCFCNDCWTEHFFASVNGGQKQIRCMEVGCAAICDEAVVQRLLGGKYPDAARRLDHFLLESYVEDNGAVRWCPSAPHCGRAIRVDGGDRCCDMSCPCGVSFCFSCGAAPPHSPCPCAMWAKWDAKCHGEFMNLDWIRANTKNCPRCFNPIEKNGGGKPATCRCGQHLCWLCGGATGSAHSVHSIEGHSCNRFVEEEQKEVDDARRKVLRYTHYYDRFKVHGDSRRSELEELGPAVEERVRRLESSAELKPAMDTARALGDAHRALLGSRHVLSRSYAFAYHMFGGEERTWPEQKAAAAQAQALFEDHQEMAERHVEKLSQLLATDSPGTGGGRRAPCGGRSRRPSPSPPSSRNTAARCTSAFRTSCCPCSSTRRPSRPTAPPALSRPTTSRLVSDNLFFYRISVNSNVSK</sequence>
<dbReference type="GO" id="GO:0016567">
    <property type="term" value="P:protein ubiquitination"/>
    <property type="evidence" value="ECO:0007669"/>
    <property type="project" value="InterPro"/>
</dbReference>
<dbReference type="InterPro" id="IPR031127">
    <property type="entry name" value="E3_UB_ligase_RBR"/>
</dbReference>
<dbReference type="EnsemblPlants" id="OB03G34520.1">
    <property type="protein sequence ID" value="OB03G34520.1"/>
    <property type="gene ID" value="OB03G34520"/>
</dbReference>
<evidence type="ECO:0000256" key="14">
    <source>
        <dbReference type="SAM" id="MobiDB-lite"/>
    </source>
</evidence>
<dbReference type="STRING" id="4533.J3LQX6"/>
<feature type="region of interest" description="Disordered" evidence="14">
    <location>
        <begin position="480"/>
        <end position="515"/>
    </location>
</feature>
<dbReference type="PROSITE" id="PS51873">
    <property type="entry name" value="TRIAD"/>
    <property type="match status" value="1"/>
</dbReference>
<dbReference type="OMA" id="IHHRWKV"/>
<evidence type="ECO:0000256" key="4">
    <source>
        <dbReference type="ARBA" id="ARBA00004906"/>
    </source>
</evidence>
<dbReference type="GO" id="GO:0008270">
    <property type="term" value="F:zinc ion binding"/>
    <property type="evidence" value="ECO:0007669"/>
    <property type="project" value="UniProtKB-KW"/>
</dbReference>
<dbReference type="FunFam" id="3.30.40.10:FF:000019">
    <property type="entry name" value="RBR-type E3 ubiquitin transferase"/>
    <property type="match status" value="1"/>
</dbReference>
<evidence type="ECO:0000313" key="18">
    <source>
        <dbReference type="Proteomes" id="UP000006038"/>
    </source>
</evidence>
<feature type="domain" description="RING-type" evidence="16">
    <location>
        <begin position="137"/>
        <end position="352"/>
    </location>
</feature>
<keyword evidence="7" id="KW-0808">Transferase</keyword>
<dbReference type="PROSITE" id="PS50089">
    <property type="entry name" value="ZF_RING_2"/>
    <property type="match status" value="1"/>
</dbReference>
<dbReference type="InterPro" id="IPR013083">
    <property type="entry name" value="Znf_RING/FYVE/PHD"/>
</dbReference>
<dbReference type="InterPro" id="IPR002867">
    <property type="entry name" value="IBR_dom"/>
</dbReference>
<evidence type="ECO:0000313" key="17">
    <source>
        <dbReference type="EnsemblPlants" id="OB03G34520.1"/>
    </source>
</evidence>
<evidence type="ECO:0000259" key="15">
    <source>
        <dbReference type="PROSITE" id="PS50089"/>
    </source>
</evidence>
<dbReference type="Gramene" id="OB03G34520.1">
    <property type="protein sequence ID" value="OB03G34520.1"/>
    <property type="gene ID" value="OB03G34520"/>
</dbReference>
<organism evidence="17">
    <name type="scientific">Oryza brachyantha</name>
    <name type="common">malo sina</name>
    <dbReference type="NCBI Taxonomy" id="4533"/>
    <lineage>
        <taxon>Eukaryota</taxon>
        <taxon>Viridiplantae</taxon>
        <taxon>Streptophyta</taxon>
        <taxon>Embryophyta</taxon>
        <taxon>Tracheophyta</taxon>
        <taxon>Spermatophyta</taxon>
        <taxon>Magnoliopsida</taxon>
        <taxon>Liliopsida</taxon>
        <taxon>Poales</taxon>
        <taxon>Poaceae</taxon>
        <taxon>BOP clade</taxon>
        <taxon>Oryzoideae</taxon>
        <taxon>Oryzeae</taxon>
        <taxon>Oryzinae</taxon>
        <taxon>Oryza</taxon>
    </lineage>
</organism>
<keyword evidence="9" id="KW-0677">Repeat</keyword>
<dbReference type="Pfam" id="PF19422">
    <property type="entry name" value="Ariadne"/>
    <property type="match status" value="1"/>
</dbReference>
<comment type="catalytic activity">
    <reaction evidence="1">
        <text>[E2 ubiquitin-conjugating enzyme]-S-ubiquitinyl-L-cysteine + [acceptor protein]-L-lysine = [E2 ubiquitin-conjugating enzyme]-L-cysteine + [acceptor protein]-N(6)-ubiquitinyl-L-lysine.</text>
        <dbReference type="EC" id="2.3.2.31"/>
    </reaction>
</comment>
<dbReference type="CDD" id="cd20346">
    <property type="entry name" value="BRcat_RBR_ANKIB1"/>
    <property type="match status" value="1"/>
</dbReference>
<comment type="similarity">
    <text evidence="5">Belongs to the RBR family. Ariadne subfamily.</text>
</comment>
<proteinExistence type="inferred from homology"/>
<dbReference type="Proteomes" id="UP000006038">
    <property type="component" value="Chromosome 3"/>
</dbReference>
<dbReference type="InterPro" id="IPR045840">
    <property type="entry name" value="Ariadne"/>
</dbReference>
<dbReference type="CDD" id="cd16773">
    <property type="entry name" value="RING-HC_RBR_TRIAD1"/>
    <property type="match status" value="1"/>
</dbReference>
<evidence type="ECO:0000256" key="10">
    <source>
        <dbReference type="ARBA" id="ARBA00022771"/>
    </source>
</evidence>
<keyword evidence="11" id="KW-0833">Ubl conjugation pathway</keyword>
<dbReference type="GO" id="GO:0061630">
    <property type="term" value="F:ubiquitin protein ligase activity"/>
    <property type="evidence" value="ECO:0007669"/>
    <property type="project" value="UniProtKB-EC"/>
</dbReference>
<protein>
    <recommendedName>
        <fullName evidence="6">RBR-type E3 ubiquitin transferase</fullName>
        <ecNumber evidence="6">2.3.2.31</ecNumber>
    </recommendedName>
</protein>
<dbReference type="PANTHER" id="PTHR11685">
    <property type="entry name" value="RBR FAMILY RING FINGER AND IBR DOMAIN-CONTAINING"/>
    <property type="match status" value="1"/>
</dbReference>
<accession>J3LQX6</accession>
<dbReference type="eggNOG" id="KOG1815">
    <property type="taxonomic scope" value="Eukaryota"/>
</dbReference>
<dbReference type="SMART" id="SM00647">
    <property type="entry name" value="IBR"/>
    <property type="match status" value="2"/>
</dbReference>
<keyword evidence="8" id="KW-0479">Metal-binding</keyword>
<reference evidence="17" key="1">
    <citation type="journal article" date="2013" name="Nat. Commun.">
        <title>Whole-genome sequencing of Oryza brachyantha reveals mechanisms underlying Oryza genome evolution.</title>
        <authorList>
            <person name="Chen J."/>
            <person name="Huang Q."/>
            <person name="Gao D."/>
            <person name="Wang J."/>
            <person name="Lang Y."/>
            <person name="Liu T."/>
            <person name="Li B."/>
            <person name="Bai Z."/>
            <person name="Luis Goicoechea J."/>
            <person name="Liang C."/>
            <person name="Chen C."/>
            <person name="Zhang W."/>
            <person name="Sun S."/>
            <person name="Liao Y."/>
            <person name="Zhang X."/>
            <person name="Yang L."/>
            <person name="Song C."/>
            <person name="Wang M."/>
            <person name="Shi J."/>
            <person name="Liu G."/>
            <person name="Liu J."/>
            <person name="Zhou H."/>
            <person name="Zhou W."/>
            <person name="Yu Q."/>
            <person name="An N."/>
            <person name="Chen Y."/>
            <person name="Cai Q."/>
            <person name="Wang B."/>
            <person name="Liu B."/>
            <person name="Min J."/>
            <person name="Huang Y."/>
            <person name="Wu H."/>
            <person name="Li Z."/>
            <person name="Zhang Y."/>
            <person name="Yin Y."/>
            <person name="Song W."/>
            <person name="Jiang J."/>
            <person name="Jackson S.A."/>
            <person name="Wing R.A."/>
            <person name="Wang J."/>
            <person name="Chen M."/>
        </authorList>
    </citation>
    <scope>NUCLEOTIDE SEQUENCE [LARGE SCALE GENOMIC DNA]</scope>
    <source>
        <strain evidence="17">cv. IRGC 101232</strain>
    </source>
</reference>
<dbReference type="Gene3D" id="3.30.40.10">
    <property type="entry name" value="Zinc/RING finger domain, C3HC4 (zinc finger)"/>
    <property type="match status" value="1"/>
</dbReference>
<dbReference type="InterPro" id="IPR044066">
    <property type="entry name" value="TRIAD_supradom"/>
</dbReference>
<evidence type="ECO:0000256" key="12">
    <source>
        <dbReference type="ARBA" id="ARBA00022833"/>
    </source>
</evidence>
<evidence type="ECO:0000256" key="7">
    <source>
        <dbReference type="ARBA" id="ARBA00022679"/>
    </source>
</evidence>
<dbReference type="HOGENOM" id="CLU_009823_2_1_1"/>
<comment type="cofactor">
    <cofactor evidence="2">
        <name>Zn(2+)</name>
        <dbReference type="ChEBI" id="CHEBI:29105"/>
    </cofactor>
</comment>
<dbReference type="Pfam" id="PF01485">
    <property type="entry name" value="IBR"/>
    <property type="match status" value="2"/>
</dbReference>
<reference evidence="17" key="2">
    <citation type="submission" date="2013-04" db="UniProtKB">
        <authorList>
            <consortium name="EnsemblPlants"/>
        </authorList>
    </citation>
    <scope>IDENTIFICATION</scope>
</reference>
<dbReference type="Gene3D" id="1.20.120.1750">
    <property type="match status" value="1"/>
</dbReference>
<keyword evidence="12" id="KW-0862">Zinc</keyword>
<keyword evidence="18" id="KW-1185">Reference proteome</keyword>
<comment type="function">
    <text evidence="3">Might act as an E3 ubiquitin-protein ligase, or as part of E3 complex, which accepts ubiquitin from specific E2 ubiquitin-conjugating enzymes and then transfers it to substrates.</text>
</comment>
<keyword evidence="10 13" id="KW-0863">Zinc-finger</keyword>
<gene>
    <name evidence="17" type="primary">LOC102718638</name>
</gene>
<evidence type="ECO:0000256" key="9">
    <source>
        <dbReference type="ARBA" id="ARBA00022737"/>
    </source>
</evidence>
<dbReference type="EC" id="2.3.2.31" evidence="6"/>
<comment type="pathway">
    <text evidence="4">Protein modification; protein ubiquitination.</text>
</comment>
<feature type="region of interest" description="Disordered" evidence="14">
    <location>
        <begin position="1"/>
        <end position="29"/>
    </location>
</feature>